<dbReference type="SUPFAM" id="SSF90229">
    <property type="entry name" value="CCCH zinc finger"/>
    <property type="match status" value="2"/>
</dbReference>
<dbReference type="HOGENOM" id="CLU_033292_1_0_1"/>
<keyword evidence="2 5" id="KW-0863">Zinc-finger</keyword>
<dbReference type="AlphaFoldDB" id="F6H625"/>
<dbReference type="PaxDb" id="29760-VIT_14s0036g00380.t01"/>
<evidence type="ECO:0000256" key="4">
    <source>
        <dbReference type="ARBA" id="ARBA00023125"/>
    </source>
</evidence>
<dbReference type="STRING" id="29760.F6H625"/>
<organism evidence="7 8">
    <name type="scientific">Vitis vinifera</name>
    <name type="common">Grape</name>
    <dbReference type="NCBI Taxonomy" id="29760"/>
    <lineage>
        <taxon>Eukaryota</taxon>
        <taxon>Viridiplantae</taxon>
        <taxon>Streptophyta</taxon>
        <taxon>Embryophyta</taxon>
        <taxon>Tracheophyta</taxon>
        <taxon>Spermatophyta</taxon>
        <taxon>Magnoliopsida</taxon>
        <taxon>eudicotyledons</taxon>
        <taxon>Gunneridae</taxon>
        <taxon>Pentapetalae</taxon>
        <taxon>rosids</taxon>
        <taxon>Vitales</taxon>
        <taxon>Vitaceae</taxon>
        <taxon>Viteae</taxon>
        <taxon>Vitis</taxon>
    </lineage>
</organism>
<proteinExistence type="predicted"/>
<evidence type="ECO:0000256" key="3">
    <source>
        <dbReference type="ARBA" id="ARBA00022833"/>
    </source>
</evidence>
<dbReference type="OrthoDB" id="1707185at2759"/>
<dbReference type="PROSITE" id="PS50103">
    <property type="entry name" value="ZF_C3H1"/>
    <property type="match status" value="2"/>
</dbReference>
<dbReference type="EMBL" id="FN595241">
    <property type="protein sequence ID" value="CCB47664.1"/>
    <property type="molecule type" value="Genomic_DNA"/>
</dbReference>
<keyword evidence="4" id="KW-0238">DNA-binding</keyword>
<name>F6H625_VITVI</name>
<gene>
    <name evidence="7" type="ordered locus">VIT_14s0036g00380</name>
</gene>
<dbReference type="Proteomes" id="UP000009183">
    <property type="component" value="Chromosome 14"/>
</dbReference>
<dbReference type="InParanoid" id="F6H625"/>
<evidence type="ECO:0000259" key="6">
    <source>
        <dbReference type="PROSITE" id="PS50103"/>
    </source>
</evidence>
<dbReference type="Gene3D" id="4.10.1000.10">
    <property type="entry name" value="Zinc finger, CCCH-type"/>
    <property type="match status" value="1"/>
</dbReference>
<dbReference type="Pfam" id="PF00642">
    <property type="entry name" value="zf-CCCH"/>
    <property type="match status" value="2"/>
</dbReference>
<feature type="domain" description="C3H1-type" evidence="6">
    <location>
        <begin position="68"/>
        <end position="96"/>
    </location>
</feature>
<feature type="zinc finger region" description="C3H1-type" evidence="5">
    <location>
        <begin position="68"/>
        <end position="96"/>
    </location>
</feature>
<dbReference type="InterPro" id="IPR036855">
    <property type="entry name" value="Znf_CCCH_sf"/>
</dbReference>
<dbReference type="GO" id="GO:0003677">
    <property type="term" value="F:DNA binding"/>
    <property type="evidence" value="ECO:0007669"/>
    <property type="project" value="UniProtKB-KW"/>
</dbReference>
<dbReference type="GO" id="GO:0008270">
    <property type="term" value="F:zinc ion binding"/>
    <property type="evidence" value="ECO:0007669"/>
    <property type="project" value="UniProtKB-KW"/>
</dbReference>
<sequence length="224" mass="24435">MQIRLPTAVEVNKVDTISEFLERIGQPDCGYYLKTRTCKYGSICKYHHSRDRLDAGPVSLNIVGLSMRQEEKPCSYYMRTGLCKFGVACKFHHLQPASIGTVLPVTGSVAFGSTGISITPSSGLSYVGGIPAWLLPRAPYMPGPRMQGPQTYMPIVLSPSQGIIPAQGWNTYMGNMSPISSTSILGSNLVYNTKNPSESSSNGQVHLLSLSIPHLPERRDQPEC</sequence>
<feature type="zinc finger region" description="C3H1-type" evidence="5">
    <location>
        <begin position="23"/>
        <end position="51"/>
    </location>
</feature>
<accession>F6H625</accession>
<dbReference type="GO" id="GO:0003729">
    <property type="term" value="F:mRNA binding"/>
    <property type="evidence" value="ECO:0000318"/>
    <property type="project" value="GO_Central"/>
</dbReference>
<keyword evidence="8" id="KW-1185">Reference proteome</keyword>
<dbReference type="PANTHER" id="PTHR12506">
    <property type="entry name" value="PROTEIN PHOSPHATASE RELATED"/>
    <property type="match status" value="1"/>
</dbReference>
<dbReference type="FunCoup" id="F6H625">
    <property type="interactions" value="192"/>
</dbReference>
<dbReference type="PANTHER" id="PTHR12506:SF50">
    <property type="entry name" value="ZINC FINGER CCCH DOMAIN-CONTAINING PROTEIN 26"/>
    <property type="match status" value="1"/>
</dbReference>
<evidence type="ECO:0000256" key="1">
    <source>
        <dbReference type="ARBA" id="ARBA00022723"/>
    </source>
</evidence>
<evidence type="ECO:0000313" key="8">
    <source>
        <dbReference type="Proteomes" id="UP000009183"/>
    </source>
</evidence>
<keyword evidence="1 5" id="KW-0479">Metal-binding</keyword>
<protein>
    <recommendedName>
        <fullName evidence="6">C3H1-type domain-containing protein</fullName>
    </recommendedName>
</protein>
<reference evidence="8" key="1">
    <citation type="journal article" date="2007" name="Nature">
        <title>The grapevine genome sequence suggests ancestral hexaploidization in major angiosperm phyla.</title>
        <authorList>
            <consortium name="The French-Italian Public Consortium for Grapevine Genome Characterization."/>
            <person name="Jaillon O."/>
            <person name="Aury J.-M."/>
            <person name="Noel B."/>
            <person name="Policriti A."/>
            <person name="Clepet C."/>
            <person name="Casagrande A."/>
            <person name="Choisne N."/>
            <person name="Aubourg S."/>
            <person name="Vitulo N."/>
            <person name="Jubin C."/>
            <person name="Vezzi A."/>
            <person name="Legeai F."/>
            <person name="Hugueney P."/>
            <person name="Dasilva C."/>
            <person name="Horner D."/>
            <person name="Mica E."/>
            <person name="Jublot D."/>
            <person name="Poulain J."/>
            <person name="Bruyere C."/>
            <person name="Billault A."/>
            <person name="Segurens B."/>
            <person name="Gouyvenoux M."/>
            <person name="Ugarte E."/>
            <person name="Cattonaro F."/>
            <person name="Anthouard V."/>
            <person name="Vico V."/>
            <person name="Del Fabbro C."/>
            <person name="Alaux M."/>
            <person name="Di Gaspero G."/>
            <person name="Dumas V."/>
            <person name="Felice N."/>
            <person name="Paillard S."/>
            <person name="Juman I."/>
            <person name="Moroldo M."/>
            <person name="Scalabrin S."/>
            <person name="Canaguier A."/>
            <person name="Le Clainche I."/>
            <person name="Malacrida G."/>
            <person name="Durand E."/>
            <person name="Pesole G."/>
            <person name="Laucou V."/>
            <person name="Chatelet P."/>
            <person name="Merdinoglu D."/>
            <person name="Delledonne M."/>
            <person name="Pezzotti M."/>
            <person name="Lecharny A."/>
            <person name="Scarpelli C."/>
            <person name="Artiguenave F."/>
            <person name="Pe M.E."/>
            <person name="Valle G."/>
            <person name="Morgante M."/>
            <person name="Caboche M."/>
            <person name="Adam-Blondon A.-F."/>
            <person name="Weissenbach J."/>
            <person name="Quetier F."/>
            <person name="Wincker P."/>
        </authorList>
    </citation>
    <scope>NUCLEOTIDE SEQUENCE [LARGE SCALE GENOMIC DNA]</scope>
    <source>
        <strain evidence="8">cv. Pinot noir / PN40024</strain>
    </source>
</reference>
<dbReference type="SMART" id="SM00356">
    <property type="entry name" value="ZnF_C3H1"/>
    <property type="match status" value="2"/>
</dbReference>
<feature type="domain" description="C3H1-type" evidence="6">
    <location>
        <begin position="23"/>
        <end position="51"/>
    </location>
</feature>
<dbReference type="InterPro" id="IPR000571">
    <property type="entry name" value="Znf_CCCH"/>
</dbReference>
<dbReference type="eggNOG" id="KOG1677">
    <property type="taxonomic scope" value="Eukaryota"/>
</dbReference>
<dbReference type="InterPro" id="IPR050974">
    <property type="entry name" value="Plant_ZF_CCCH"/>
</dbReference>
<evidence type="ECO:0000256" key="5">
    <source>
        <dbReference type="PROSITE-ProRule" id="PRU00723"/>
    </source>
</evidence>
<keyword evidence="3 5" id="KW-0862">Zinc</keyword>
<evidence type="ECO:0000256" key="2">
    <source>
        <dbReference type="ARBA" id="ARBA00022771"/>
    </source>
</evidence>
<evidence type="ECO:0000313" key="7">
    <source>
        <dbReference type="EMBL" id="CCB47664.1"/>
    </source>
</evidence>